<evidence type="ECO:0000256" key="2">
    <source>
        <dbReference type="ARBA" id="ARBA00023002"/>
    </source>
</evidence>
<protein>
    <submittedName>
        <fullName evidence="4">Short-subunit dehydrogenase</fullName>
    </submittedName>
</protein>
<dbReference type="Pfam" id="PF00106">
    <property type="entry name" value="adh_short"/>
    <property type="match status" value="1"/>
</dbReference>
<dbReference type="RefSeq" id="WP_204414754.1">
    <property type="nucleotide sequence ID" value="NZ_JAFBED010000003.1"/>
</dbReference>
<dbReference type="Gene3D" id="3.40.50.720">
    <property type="entry name" value="NAD(P)-binding Rossmann-like Domain"/>
    <property type="match status" value="1"/>
</dbReference>
<dbReference type="SUPFAM" id="SSF51735">
    <property type="entry name" value="NAD(P)-binding Rossmann-fold domains"/>
    <property type="match status" value="1"/>
</dbReference>
<sequence length="219" mass="23936">MKTILITGAGTGLGKELALAYAKKGHTIILTGRRETPLKEVQELIRQNGGHAEVYTLDLTKQESVQKTVDTITDAHSVSYLINNAGAGCFGPLSDLAIEDIDLAVQTNVLGTIYLTKALLPHLLEQTEPKIMNIISTAGQKGKINESVYVASKFAVRGFTESLQKELEGRVTVTATYMGGMDTPFWDETDHIKDKSRLKSPQQVADTIIKHDTQLEINV</sequence>
<evidence type="ECO:0000256" key="3">
    <source>
        <dbReference type="RuleBase" id="RU000363"/>
    </source>
</evidence>
<dbReference type="PROSITE" id="PS00061">
    <property type="entry name" value="ADH_SHORT"/>
    <property type="match status" value="1"/>
</dbReference>
<comment type="similarity">
    <text evidence="1 3">Belongs to the short-chain dehydrogenases/reductases (SDR) family.</text>
</comment>
<gene>
    <name evidence="4" type="ORF">JOC95_001453</name>
</gene>
<keyword evidence="5" id="KW-1185">Reference proteome</keyword>
<accession>A0ABS2NY47</accession>
<dbReference type="Proteomes" id="UP000737402">
    <property type="component" value="Unassembled WGS sequence"/>
</dbReference>
<dbReference type="EMBL" id="JAFBED010000003">
    <property type="protein sequence ID" value="MBM7619601.1"/>
    <property type="molecule type" value="Genomic_DNA"/>
</dbReference>
<reference evidence="4 5" key="1">
    <citation type="submission" date="2021-01" db="EMBL/GenBank/DDBJ databases">
        <title>Genomic Encyclopedia of Type Strains, Phase IV (KMG-IV): sequencing the most valuable type-strain genomes for metagenomic binning, comparative biology and taxonomic classification.</title>
        <authorList>
            <person name="Goeker M."/>
        </authorList>
    </citation>
    <scope>NUCLEOTIDE SEQUENCE [LARGE SCALE GENOMIC DNA]</scope>
    <source>
        <strain evidence="4 5">DSM 25879</strain>
    </source>
</reference>
<evidence type="ECO:0000313" key="5">
    <source>
        <dbReference type="Proteomes" id="UP000737402"/>
    </source>
</evidence>
<keyword evidence="2" id="KW-0560">Oxidoreductase</keyword>
<dbReference type="PANTHER" id="PTHR44196:SF1">
    <property type="entry name" value="DEHYDROGENASE_REDUCTASE SDR FAMILY MEMBER 7B"/>
    <property type="match status" value="1"/>
</dbReference>
<comment type="caution">
    <text evidence="4">The sequence shown here is derived from an EMBL/GenBank/DDBJ whole genome shotgun (WGS) entry which is preliminary data.</text>
</comment>
<dbReference type="InterPro" id="IPR002347">
    <property type="entry name" value="SDR_fam"/>
</dbReference>
<name>A0ABS2NY47_9BACI</name>
<dbReference type="InterPro" id="IPR036291">
    <property type="entry name" value="NAD(P)-bd_dom_sf"/>
</dbReference>
<dbReference type="CDD" id="cd05233">
    <property type="entry name" value="SDR_c"/>
    <property type="match status" value="1"/>
</dbReference>
<organism evidence="4 5">
    <name type="scientific">Sutcliffiella tianshenii</name>
    <dbReference type="NCBI Taxonomy" id="1463404"/>
    <lineage>
        <taxon>Bacteria</taxon>
        <taxon>Bacillati</taxon>
        <taxon>Bacillota</taxon>
        <taxon>Bacilli</taxon>
        <taxon>Bacillales</taxon>
        <taxon>Bacillaceae</taxon>
        <taxon>Sutcliffiella</taxon>
    </lineage>
</organism>
<dbReference type="PRINTS" id="PR00080">
    <property type="entry name" value="SDRFAMILY"/>
</dbReference>
<evidence type="ECO:0000313" key="4">
    <source>
        <dbReference type="EMBL" id="MBM7619601.1"/>
    </source>
</evidence>
<dbReference type="PRINTS" id="PR00081">
    <property type="entry name" value="GDHRDH"/>
</dbReference>
<dbReference type="PANTHER" id="PTHR44196">
    <property type="entry name" value="DEHYDROGENASE/REDUCTASE SDR FAMILY MEMBER 7B"/>
    <property type="match status" value="1"/>
</dbReference>
<evidence type="ECO:0000256" key="1">
    <source>
        <dbReference type="ARBA" id="ARBA00006484"/>
    </source>
</evidence>
<dbReference type="InterPro" id="IPR020904">
    <property type="entry name" value="Sc_DH/Rdtase_CS"/>
</dbReference>
<proteinExistence type="inferred from homology"/>